<reference evidence="1" key="1">
    <citation type="journal article" date="2021" name="Open Biol.">
        <title>Shared evolutionary footprints suggest mitochondrial oxidative damage underlies multiple complex I losses in fungi.</title>
        <authorList>
            <person name="Schikora-Tamarit M.A."/>
            <person name="Marcet-Houben M."/>
            <person name="Nosek J."/>
            <person name="Gabaldon T."/>
        </authorList>
    </citation>
    <scope>NUCLEOTIDE SEQUENCE</scope>
    <source>
        <strain evidence="1">CBS6075</strain>
    </source>
</reference>
<evidence type="ECO:0000313" key="2">
    <source>
        <dbReference type="Proteomes" id="UP000769157"/>
    </source>
</evidence>
<name>A0A9P8PAM8_9ASCO</name>
<comment type="caution">
    <text evidence="1">The sequence shown here is derived from an EMBL/GenBank/DDBJ whole genome shotgun (WGS) entry which is preliminary data.</text>
</comment>
<dbReference type="RefSeq" id="XP_046062791.1">
    <property type="nucleotide sequence ID" value="XM_046202968.1"/>
</dbReference>
<reference evidence="1" key="2">
    <citation type="submission" date="2021-01" db="EMBL/GenBank/DDBJ databases">
        <authorList>
            <person name="Schikora-Tamarit M.A."/>
        </authorList>
    </citation>
    <scope>NUCLEOTIDE SEQUENCE</scope>
    <source>
        <strain evidence="1">CBS6075</strain>
    </source>
</reference>
<dbReference type="GeneID" id="70234098"/>
<dbReference type="EMBL" id="JAEUBE010000158">
    <property type="protein sequence ID" value="KAH3668377.1"/>
    <property type="molecule type" value="Genomic_DNA"/>
</dbReference>
<sequence length="137" mass="15071">MYQSKSELRARSSSVSLSNPLEFPETAVLAWTRCCLEPGISQSGSVRGNSDVLPLTRSKIRRIAMQNSSKSNCPSTSMSERSHTFSSCAWSNREFLNTTDTLSPLSLLLTGLSPLKICQYFLISHSSSLGIFGELFL</sequence>
<proteinExistence type="predicted"/>
<evidence type="ECO:0000313" key="1">
    <source>
        <dbReference type="EMBL" id="KAH3668377.1"/>
    </source>
</evidence>
<protein>
    <submittedName>
        <fullName evidence="1">Uncharacterized protein</fullName>
    </submittedName>
</protein>
<dbReference type="Proteomes" id="UP000769157">
    <property type="component" value="Unassembled WGS sequence"/>
</dbReference>
<accession>A0A9P8PAM8</accession>
<organism evidence="1 2">
    <name type="scientific">Ogataea philodendri</name>
    <dbReference type="NCBI Taxonomy" id="1378263"/>
    <lineage>
        <taxon>Eukaryota</taxon>
        <taxon>Fungi</taxon>
        <taxon>Dikarya</taxon>
        <taxon>Ascomycota</taxon>
        <taxon>Saccharomycotina</taxon>
        <taxon>Pichiomycetes</taxon>
        <taxon>Pichiales</taxon>
        <taxon>Pichiaceae</taxon>
        <taxon>Ogataea</taxon>
    </lineage>
</organism>
<gene>
    <name evidence="1" type="ORF">OGAPHI_002131</name>
</gene>
<dbReference type="AlphaFoldDB" id="A0A9P8PAM8"/>
<keyword evidence="2" id="KW-1185">Reference proteome</keyword>